<dbReference type="Proteomes" id="UP000297643">
    <property type="component" value="Unassembled WGS sequence"/>
</dbReference>
<dbReference type="RefSeq" id="WP_134507541.1">
    <property type="nucleotide sequence ID" value="NZ_SOFM01000012.1"/>
</dbReference>
<evidence type="ECO:0000313" key="1">
    <source>
        <dbReference type="EMBL" id="TFC05826.1"/>
    </source>
</evidence>
<protein>
    <submittedName>
        <fullName evidence="1">Uncharacterized protein</fullName>
    </submittedName>
</protein>
<dbReference type="EMBL" id="SOFM01000012">
    <property type="protein sequence ID" value="TFC05826.1"/>
    <property type="molecule type" value="Genomic_DNA"/>
</dbReference>
<evidence type="ECO:0000313" key="2">
    <source>
        <dbReference type="Proteomes" id="UP000297643"/>
    </source>
</evidence>
<reference evidence="1 2" key="1">
    <citation type="submission" date="2019-03" db="EMBL/GenBank/DDBJ databases">
        <title>Genomics of glacier-inhabiting Cryobacterium strains.</title>
        <authorList>
            <person name="Liu Q."/>
            <person name="Xin Y.-H."/>
        </authorList>
    </citation>
    <scope>NUCLEOTIDE SEQUENCE [LARGE SCALE GENOMIC DNA]</scope>
    <source>
        <strain evidence="1 2">RHLT2-21</strain>
    </source>
</reference>
<dbReference type="AlphaFoldDB" id="A0A4R8WAQ5"/>
<name>A0A4R8WAQ5_9MICO</name>
<sequence>MAQVVPVVRVVPVLRVVRAARVVPVVRAEPWCCLPGVANGLLATPGRRSGCCRSGPPCGPDQVPI</sequence>
<comment type="caution">
    <text evidence="1">The sequence shown here is derived from an EMBL/GenBank/DDBJ whole genome shotgun (WGS) entry which is preliminary data.</text>
</comment>
<proteinExistence type="predicted"/>
<keyword evidence="2" id="KW-1185">Reference proteome</keyword>
<gene>
    <name evidence="1" type="ORF">E3O32_05570</name>
</gene>
<accession>A0A4R8WAQ5</accession>
<organism evidence="1 2">
    <name type="scientific">Cryobacterium mannosilyticum</name>
    <dbReference type="NCBI Taxonomy" id="1259190"/>
    <lineage>
        <taxon>Bacteria</taxon>
        <taxon>Bacillati</taxon>
        <taxon>Actinomycetota</taxon>
        <taxon>Actinomycetes</taxon>
        <taxon>Micrococcales</taxon>
        <taxon>Microbacteriaceae</taxon>
        <taxon>Cryobacterium</taxon>
    </lineage>
</organism>